<name>A0A644ZF01_9ZZZZ</name>
<accession>A0A644ZF01</accession>
<reference evidence="1" key="1">
    <citation type="submission" date="2019-08" db="EMBL/GenBank/DDBJ databases">
        <authorList>
            <person name="Kucharzyk K."/>
            <person name="Murdoch R.W."/>
            <person name="Higgins S."/>
            <person name="Loffler F."/>
        </authorList>
    </citation>
    <scope>NUCLEOTIDE SEQUENCE</scope>
</reference>
<dbReference type="EMBL" id="VSSQ01008650">
    <property type="protein sequence ID" value="MPM39465.1"/>
    <property type="molecule type" value="Genomic_DNA"/>
</dbReference>
<dbReference type="AlphaFoldDB" id="A0A644ZF01"/>
<gene>
    <name evidence="1" type="ORF">SDC9_86098</name>
</gene>
<organism evidence="1">
    <name type="scientific">bioreactor metagenome</name>
    <dbReference type="NCBI Taxonomy" id="1076179"/>
    <lineage>
        <taxon>unclassified sequences</taxon>
        <taxon>metagenomes</taxon>
        <taxon>ecological metagenomes</taxon>
    </lineage>
</organism>
<evidence type="ECO:0000313" key="1">
    <source>
        <dbReference type="EMBL" id="MPM39465.1"/>
    </source>
</evidence>
<protein>
    <submittedName>
        <fullName evidence="1">Uncharacterized protein</fullName>
    </submittedName>
</protein>
<comment type="caution">
    <text evidence="1">The sequence shown here is derived from an EMBL/GenBank/DDBJ whole genome shotgun (WGS) entry which is preliminary data.</text>
</comment>
<sequence length="170" mass="18623">MVPKTARCLPARMCVYTAAVTVGELCRSAFDTANRSPEASHIIDAAWCRRPCNVNRGSLTPSFSEAAAWRRAARALAKKGQVRAIYLRRLDKRGRNFGHLALTSVDSRLCGDAYPLHSPPWVDPSLGRLWESLGCRMQALLLEDVTGQPVAPCTASRIAREMREASEAAA</sequence>
<proteinExistence type="predicted"/>